<proteinExistence type="predicted"/>
<sequence>MHIPTEAVAEPVEPAGEGHLAAMGRRVFVSASEPIADLQCRYQRH</sequence>
<reference evidence="1" key="1">
    <citation type="submission" date="2022-11" db="EMBL/GenBank/DDBJ databases">
        <title>Minimal conservation of predation-associated metabolite biosynthetic gene clusters underscores biosynthetic potential of Myxococcota including descriptions for ten novel species: Archangium lansinium sp. nov., Myxococcus landrumus sp. nov., Nannocystis bai.</title>
        <authorList>
            <person name="Ahearne A."/>
            <person name="Stevens C."/>
            <person name="Dowd S."/>
        </authorList>
    </citation>
    <scope>NUCLEOTIDE SEQUENCE</scope>
    <source>
        <strain evidence="1">Fl3</strain>
    </source>
</reference>
<name>A0ABY7HBE8_9BACT</name>
<dbReference type="EMBL" id="CP114040">
    <property type="protein sequence ID" value="WAS96599.1"/>
    <property type="molecule type" value="Genomic_DNA"/>
</dbReference>
<dbReference type="RefSeq" id="WP_269038965.1">
    <property type="nucleotide sequence ID" value="NZ_CP114040.1"/>
</dbReference>
<gene>
    <name evidence="1" type="ORF">O0S08_10615</name>
</gene>
<accession>A0ABY7HBE8</accession>
<evidence type="ECO:0000313" key="2">
    <source>
        <dbReference type="Proteomes" id="UP001164459"/>
    </source>
</evidence>
<keyword evidence="2" id="KW-1185">Reference proteome</keyword>
<organism evidence="1 2">
    <name type="scientific">Nannocystis punicea</name>
    <dbReference type="NCBI Taxonomy" id="2995304"/>
    <lineage>
        <taxon>Bacteria</taxon>
        <taxon>Pseudomonadati</taxon>
        <taxon>Myxococcota</taxon>
        <taxon>Polyangia</taxon>
        <taxon>Nannocystales</taxon>
        <taxon>Nannocystaceae</taxon>
        <taxon>Nannocystis</taxon>
    </lineage>
</organism>
<protein>
    <submittedName>
        <fullName evidence="1">Uncharacterized protein</fullName>
    </submittedName>
</protein>
<dbReference type="Proteomes" id="UP001164459">
    <property type="component" value="Chromosome"/>
</dbReference>
<evidence type="ECO:0000313" key="1">
    <source>
        <dbReference type="EMBL" id="WAS96599.1"/>
    </source>
</evidence>